<dbReference type="FunFam" id="2.60.40.640:FF:000009">
    <property type="entry name" value="Down syndrome critical region protein 3"/>
    <property type="match status" value="1"/>
</dbReference>
<feature type="non-terminal residue" evidence="7">
    <location>
        <position position="1"/>
    </location>
</feature>
<evidence type="ECO:0000313" key="7">
    <source>
        <dbReference type="EMBL" id="KAF6144603.1"/>
    </source>
</evidence>
<name>A0A7J7LPQ7_9MAGN</name>
<comment type="caution">
    <text evidence="7">The sequence shown here is derived from an EMBL/GenBank/DDBJ whole genome shotgun (WGS) entry which is preliminary data.</text>
</comment>
<dbReference type="GO" id="GO:0005768">
    <property type="term" value="C:endosome"/>
    <property type="evidence" value="ECO:0007669"/>
    <property type="project" value="UniProtKB-SubCell"/>
</dbReference>
<dbReference type="Pfam" id="PF03643">
    <property type="entry name" value="Vps26"/>
    <property type="match status" value="2"/>
</dbReference>
<keyword evidence="8" id="KW-1185">Reference proteome</keyword>
<dbReference type="EMBL" id="JACGCM010002114">
    <property type="protein sequence ID" value="KAF6144603.1"/>
    <property type="molecule type" value="Genomic_DNA"/>
</dbReference>
<comment type="subcellular location">
    <subcellularLocation>
        <location evidence="1">Endosome</location>
    </subcellularLocation>
</comment>
<evidence type="ECO:0000256" key="3">
    <source>
        <dbReference type="ARBA" id="ARBA00022753"/>
    </source>
</evidence>
<evidence type="ECO:0000256" key="4">
    <source>
        <dbReference type="ARBA" id="ARBA00067597"/>
    </source>
</evidence>
<evidence type="ECO:0000256" key="5">
    <source>
        <dbReference type="ARBA" id="ARBA00093280"/>
    </source>
</evidence>
<evidence type="ECO:0000256" key="2">
    <source>
        <dbReference type="ARBA" id="ARBA00009100"/>
    </source>
</evidence>
<dbReference type="GO" id="GO:0006886">
    <property type="term" value="P:intracellular protein transport"/>
    <property type="evidence" value="ECO:0007669"/>
    <property type="project" value="InterPro"/>
</dbReference>
<proteinExistence type="inferred from homology"/>
<dbReference type="PANTHER" id="PTHR12233">
    <property type="entry name" value="VACUOLAR PROTEIN SORTING 26 RELATED"/>
    <property type="match status" value="1"/>
</dbReference>
<comment type="similarity">
    <text evidence="2">Belongs to the VPS26 family.</text>
</comment>
<dbReference type="Proteomes" id="UP000541444">
    <property type="component" value="Unassembled WGS sequence"/>
</dbReference>
<protein>
    <recommendedName>
        <fullName evidence="4">Vacuolar protein sorting-associated protein 26C</fullName>
    </recommendedName>
</protein>
<dbReference type="InterPro" id="IPR028934">
    <property type="entry name" value="Vps26-related"/>
</dbReference>
<dbReference type="AlphaFoldDB" id="A0A7J7LPQ7"/>
<dbReference type="Gene3D" id="2.60.40.640">
    <property type="match status" value="2"/>
</dbReference>
<comment type="subunit">
    <text evidence="6">Component of the commander complex that is essential for endosomal recycling of transmembrane cargos; the commander complex is composed of the CCC subcomplex and the retriever subcomplex. Component of the heterotrimeric retriever complex consisting of VPS26C, VPS29 and VPS35L; within the complex interacts with VPS35L. Interacts with SNX17 (via C-terminus); the interaction is direct and associates SNX17 with the retriever complex. Interacts with SNX31; the interaction is direct.</text>
</comment>
<sequence>SQTSLSRVFAINFFVVTMSVELKLSRSSRIYHSNEPLEGKLIAKFPSSISHHGVRLTATGTVNLQVRGGTAGVIESIYGVVKPLCIMKKSIEIRSSGKLGSGITEIPFSIDLREQGRVGYERFYETFHGENISIQYLITADIMRGYLHKSLAATVEFIIESEKAYLSELPVSPEMVSFYITQDTQRHPLLPKLVTGGFRVTGKIPTQCSLLDSLDGELTVEASALPLRSIDVHILRIESILVGEKIVKETSVVQTTQIADGDVCHGMTLPIYVILPRLLTCPTVKAGSREDGEWGQGRVSNIRYSATPNQVYKNENLENIKAELATHKGGATQVTVDLDVQKQTMGFNAAKN</sequence>
<dbReference type="InterPro" id="IPR014752">
    <property type="entry name" value="Arrestin-like_C"/>
</dbReference>
<accession>A0A7J7LPQ7</accession>
<reference evidence="7 8" key="1">
    <citation type="journal article" date="2020" name="IScience">
        <title>Genome Sequencing of the Endangered Kingdonia uniflora (Circaeasteraceae, Ranunculales) Reveals Potential Mechanisms of Evolutionary Specialization.</title>
        <authorList>
            <person name="Sun Y."/>
            <person name="Deng T."/>
            <person name="Zhang A."/>
            <person name="Moore M.J."/>
            <person name="Landis J.B."/>
            <person name="Lin N."/>
            <person name="Zhang H."/>
            <person name="Zhang X."/>
            <person name="Huang J."/>
            <person name="Zhang X."/>
            <person name="Sun H."/>
            <person name="Wang H."/>
        </authorList>
    </citation>
    <scope>NUCLEOTIDE SEQUENCE [LARGE SCALE GENOMIC DNA]</scope>
    <source>
        <strain evidence="7">TB1705</strain>
        <tissue evidence="7">Leaf</tissue>
    </source>
</reference>
<keyword evidence="3" id="KW-0967">Endosome</keyword>
<dbReference type="OrthoDB" id="10263384at2759"/>
<organism evidence="7 8">
    <name type="scientific">Kingdonia uniflora</name>
    <dbReference type="NCBI Taxonomy" id="39325"/>
    <lineage>
        <taxon>Eukaryota</taxon>
        <taxon>Viridiplantae</taxon>
        <taxon>Streptophyta</taxon>
        <taxon>Embryophyta</taxon>
        <taxon>Tracheophyta</taxon>
        <taxon>Spermatophyta</taxon>
        <taxon>Magnoliopsida</taxon>
        <taxon>Ranunculales</taxon>
        <taxon>Circaeasteraceae</taxon>
        <taxon>Kingdonia</taxon>
    </lineage>
</organism>
<evidence type="ECO:0000313" key="8">
    <source>
        <dbReference type="Proteomes" id="UP000541444"/>
    </source>
</evidence>
<evidence type="ECO:0000256" key="1">
    <source>
        <dbReference type="ARBA" id="ARBA00004177"/>
    </source>
</evidence>
<comment type="function">
    <text evidence="5">Component of the commander complex that is essential for endosomal recycling of transmembrane cargos; the commander complex is composed of the CCC subcomplex and the retriever subcomplex. Component of the retriever complex, which is a heterotrimeric complex related to retromer cargo-selective complex (CSC) and essential for retromer-independent retrieval and recycling of numerous cargos such as integrin alpha-5/beta-1 (ITGA5:ITGB1). The recruitment of the retriever complex to the endosomal membrane involves CCC and WASH complexes. In the endosomes, drives the retriever and recycling of NxxY-motif-containing cargo proteins by coupling to SNX17, a cargo essential for the homeostatic maintenance of numerous cell surface proteins associated with processes that include cell migration, cell adhesion, nutrient supply and cell signaling.</text>
</comment>
<evidence type="ECO:0000256" key="6">
    <source>
        <dbReference type="ARBA" id="ARBA00093474"/>
    </source>
</evidence>
<gene>
    <name evidence="7" type="ORF">GIB67_006095</name>
</gene>